<evidence type="ECO:0000313" key="3">
    <source>
        <dbReference type="Proteomes" id="UP001254832"/>
    </source>
</evidence>
<dbReference type="RefSeq" id="WP_310140323.1">
    <property type="nucleotide sequence ID" value="NZ_JAVDTR010000007.1"/>
</dbReference>
<keyword evidence="1" id="KW-0472">Membrane</keyword>
<protein>
    <recommendedName>
        <fullName evidence="4">DUF4367 domain-containing protein</fullName>
    </recommendedName>
</protein>
<evidence type="ECO:0000313" key="2">
    <source>
        <dbReference type="EMBL" id="MDR6724272.1"/>
    </source>
</evidence>
<proteinExistence type="predicted"/>
<feature type="transmembrane region" description="Helical" evidence="1">
    <location>
        <begin position="75"/>
        <end position="95"/>
    </location>
</feature>
<dbReference type="Proteomes" id="UP001254832">
    <property type="component" value="Unassembled WGS sequence"/>
</dbReference>
<evidence type="ECO:0008006" key="4">
    <source>
        <dbReference type="Google" id="ProtNLM"/>
    </source>
</evidence>
<keyword evidence="1" id="KW-1133">Transmembrane helix</keyword>
<keyword evidence="1" id="KW-0812">Transmembrane</keyword>
<gene>
    <name evidence="2" type="ORF">J2W91_002740</name>
</gene>
<sequence>MSKGKLDKHDQESYEELEDDYFDDAFELAFDEAFSRAASASPTPSNEHTKSMQESWLKVQSEINRIGKRRKRKQTFWLSGVVAASVALGALLFSAPAGTQAVSPFVQTIKDWGNGMKSIVIKDGTEKMLGADPSTAKTPPPPNPGIEDAPKVFSEETVEQASEFARDFTQTLVPVKVTEEEARSGFNGDFLLSKAIPERFNNIKFELMLDIDGARPLDSDFESDQLRVLYTIESTNVQDEIIQFDFIWIHPGQVIENPVLRETTTVTLKDGSDAFFSTGPTYNTFQWMMGSTNVSIYGTVSKTELLAIANDLQKQKFHFNN</sequence>
<accession>A0AAP5H1P5</accession>
<comment type="caution">
    <text evidence="2">The sequence shown here is derived from an EMBL/GenBank/DDBJ whole genome shotgun (WGS) entry which is preliminary data.</text>
</comment>
<dbReference type="AlphaFoldDB" id="A0AAP5H1P5"/>
<name>A0AAP5H1P5_PAEAM</name>
<organism evidence="2 3">
    <name type="scientific">Paenibacillus amylolyticus</name>
    <dbReference type="NCBI Taxonomy" id="1451"/>
    <lineage>
        <taxon>Bacteria</taxon>
        <taxon>Bacillati</taxon>
        <taxon>Bacillota</taxon>
        <taxon>Bacilli</taxon>
        <taxon>Bacillales</taxon>
        <taxon>Paenibacillaceae</taxon>
        <taxon>Paenibacillus</taxon>
    </lineage>
</organism>
<dbReference type="EMBL" id="JAVDTR010000007">
    <property type="protein sequence ID" value="MDR6724272.1"/>
    <property type="molecule type" value="Genomic_DNA"/>
</dbReference>
<evidence type="ECO:0000256" key="1">
    <source>
        <dbReference type="SAM" id="Phobius"/>
    </source>
</evidence>
<reference evidence="2" key="1">
    <citation type="submission" date="2023-07" db="EMBL/GenBank/DDBJ databases">
        <title>Sorghum-associated microbial communities from plants grown in Nebraska, USA.</title>
        <authorList>
            <person name="Schachtman D."/>
        </authorList>
    </citation>
    <scope>NUCLEOTIDE SEQUENCE</scope>
    <source>
        <strain evidence="2">BE80</strain>
    </source>
</reference>